<evidence type="ECO:0000313" key="1">
    <source>
        <dbReference type="EMBL" id="QQZ50809.1"/>
    </source>
</evidence>
<dbReference type="AlphaFoldDB" id="A0A974S8V8"/>
<gene>
    <name evidence="1" type="ORF">JKL49_05655</name>
</gene>
<dbReference type="EMBL" id="CP068570">
    <property type="protein sequence ID" value="QQZ50809.1"/>
    <property type="molecule type" value="Genomic_DNA"/>
</dbReference>
<evidence type="ECO:0008006" key="2">
    <source>
        <dbReference type="Google" id="ProtNLM"/>
    </source>
</evidence>
<proteinExistence type="predicted"/>
<reference evidence="1" key="1">
    <citation type="submission" date="2021-01" db="EMBL/GenBank/DDBJ databases">
        <title>Genome sequence of Phenylobacterium sp. 20VBR1 isolated from a valley glaceir, Ny-Alesund, Svalbard.</title>
        <authorList>
            <person name="Thomas F.A."/>
            <person name="Krishnan K.P."/>
            <person name="Sinha R.K."/>
        </authorList>
    </citation>
    <scope>NUCLEOTIDE SEQUENCE</scope>
    <source>
        <strain evidence="1">20VBR1</strain>
    </source>
</reference>
<protein>
    <recommendedName>
        <fullName evidence="2">TonB-dependent receptor-like beta-barrel domain-containing protein</fullName>
    </recommendedName>
</protein>
<sequence>MLGSQELSGGLKPVASGGALCRYQFSNFNDLVNEEHHYQLYGEVNFDLSDKTRFHAEVAWNRNDVPDQRISPANLTTQFPTANTSGALVAPGFNNQTRFFVPASNPGLIALRTNCAAPLTAAQCAGMAAGVTTSQTSWRLIGVEGHPLNPDGADHQQVEQTQYRVSAGLNGRFEGGLLDGIGWDTALTFMENKGIATTNDLLVNRIQRAFNGLGGANCNYTTGTPGLETASI</sequence>
<accession>A0A974S8V8</accession>
<organism evidence="1">
    <name type="scientific">Phenylobacterium glaciei</name>
    <dbReference type="NCBI Taxonomy" id="2803784"/>
    <lineage>
        <taxon>Bacteria</taxon>
        <taxon>Pseudomonadati</taxon>
        <taxon>Pseudomonadota</taxon>
        <taxon>Alphaproteobacteria</taxon>
        <taxon>Caulobacterales</taxon>
        <taxon>Caulobacteraceae</taxon>
        <taxon>Phenylobacterium</taxon>
    </lineage>
</organism>
<name>A0A974S8V8_9CAUL</name>